<evidence type="ECO:0000256" key="4">
    <source>
        <dbReference type="ARBA" id="ARBA00022695"/>
    </source>
</evidence>
<dbReference type="GO" id="GO:0010629">
    <property type="term" value="P:negative regulation of gene expression"/>
    <property type="evidence" value="ECO:0007669"/>
    <property type="project" value="TreeGrafter"/>
</dbReference>
<gene>
    <name evidence="8" type="ORF">I79_024691</name>
</gene>
<evidence type="ECO:0000256" key="6">
    <source>
        <dbReference type="ARBA" id="ARBA00023242"/>
    </source>
</evidence>
<name>G3ILC7_CRIGR</name>
<protein>
    <submittedName>
        <fullName evidence="8">Poly [ADP-ribose] polymerase 9</fullName>
    </submittedName>
</protein>
<dbReference type="GO" id="GO:0016779">
    <property type="term" value="F:nucleotidyltransferase activity"/>
    <property type="evidence" value="ECO:0007669"/>
    <property type="project" value="UniProtKB-KW"/>
</dbReference>
<evidence type="ECO:0000256" key="3">
    <source>
        <dbReference type="ARBA" id="ARBA00022679"/>
    </source>
</evidence>
<dbReference type="PANTHER" id="PTHR14453">
    <property type="entry name" value="PARP/ZINC FINGER CCCH TYPE DOMAIN CONTAINING PROTEIN"/>
    <property type="match status" value="1"/>
</dbReference>
<keyword evidence="5" id="KW-0520">NAD</keyword>
<dbReference type="GO" id="GO:1990404">
    <property type="term" value="F:NAD+-protein mono-ADP-ribosyltransferase activity"/>
    <property type="evidence" value="ECO:0007669"/>
    <property type="project" value="TreeGrafter"/>
</dbReference>
<dbReference type="PANTHER" id="PTHR14453:SF70">
    <property type="entry name" value="PROTEIN MONO-ADP-RIBOSYLTRANSFERASE PARP9"/>
    <property type="match status" value="1"/>
</dbReference>
<evidence type="ECO:0000313" key="8">
    <source>
        <dbReference type="EMBL" id="EGW14620.1"/>
    </source>
</evidence>
<sequence>MELSPISPGTTPSSNVMLQIGQGQTLQIVQGCIELQTAFCAEMTKRSNELSLSSNSVLSVPQWTRGEQRGGLEAGSPAINLMGVNSEEMCEAKEWIERLLTSEEHHIIENNHILYLGKNEHDKLSQLQTASGVSISETVSPLKAMLEIRGAQADLIEAVMNVECMLCEVQGEVARKKEKSLLDLLGE</sequence>
<keyword evidence="2" id="KW-0328">Glycosyltransferase</keyword>
<evidence type="ECO:0000256" key="2">
    <source>
        <dbReference type="ARBA" id="ARBA00022676"/>
    </source>
</evidence>
<keyword evidence="4" id="KW-0548">Nucleotidyltransferase</keyword>
<keyword evidence="6" id="KW-0539">Nucleus</keyword>
<keyword evidence="3" id="KW-0808">Transferase</keyword>
<organism evidence="8 9">
    <name type="scientific">Cricetulus griseus</name>
    <name type="common">Chinese hamster</name>
    <name type="synonym">Cricetulus barabensis griseus</name>
    <dbReference type="NCBI Taxonomy" id="10029"/>
    <lineage>
        <taxon>Eukaryota</taxon>
        <taxon>Metazoa</taxon>
        <taxon>Chordata</taxon>
        <taxon>Craniata</taxon>
        <taxon>Vertebrata</taxon>
        <taxon>Euteleostomi</taxon>
        <taxon>Mammalia</taxon>
        <taxon>Eutheria</taxon>
        <taxon>Euarchontoglires</taxon>
        <taxon>Glires</taxon>
        <taxon>Rodentia</taxon>
        <taxon>Myomorpha</taxon>
        <taxon>Muroidea</taxon>
        <taxon>Cricetidae</taxon>
        <taxon>Cricetinae</taxon>
        <taxon>Cricetulus</taxon>
    </lineage>
</organism>
<dbReference type="STRING" id="10029.G3ILC7"/>
<dbReference type="Proteomes" id="UP000001075">
    <property type="component" value="Unassembled WGS sequence"/>
</dbReference>
<dbReference type="GlyGen" id="G3ILC7">
    <property type="glycosylation" value="1 site"/>
</dbReference>
<evidence type="ECO:0000256" key="5">
    <source>
        <dbReference type="ARBA" id="ARBA00023027"/>
    </source>
</evidence>
<dbReference type="AlphaFoldDB" id="G3ILC7"/>
<dbReference type="Pfam" id="PF23254">
    <property type="entry name" value="KH_PARP14_8"/>
    <property type="match status" value="1"/>
</dbReference>
<dbReference type="GO" id="GO:0003950">
    <property type="term" value="F:NAD+ poly-ADP-ribosyltransferase activity"/>
    <property type="evidence" value="ECO:0007669"/>
    <property type="project" value="TreeGrafter"/>
</dbReference>
<accession>G3ILC7</accession>
<reference evidence="9" key="1">
    <citation type="journal article" date="2011" name="Nat. Biotechnol.">
        <title>The genomic sequence of the Chinese hamster ovary (CHO)-K1 cell line.</title>
        <authorList>
            <person name="Xu X."/>
            <person name="Nagarajan H."/>
            <person name="Lewis N.E."/>
            <person name="Pan S."/>
            <person name="Cai Z."/>
            <person name="Liu X."/>
            <person name="Chen W."/>
            <person name="Xie M."/>
            <person name="Wang W."/>
            <person name="Hammond S."/>
            <person name="Andersen M.R."/>
            <person name="Neff N."/>
            <person name="Passarelli B."/>
            <person name="Koh W."/>
            <person name="Fan H.C."/>
            <person name="Wang J."/>
            <person name="Gui Y."/>
            <person name="Lee K.H."/>
            <person name="Betenbaugh M.J."/>
            <person name="Quake S.R."/>
            <person name="Famili I."/>
            <person name="Palsson B.O."/>
            <person name="Wang J."/>
        </authorList>
    </citation>
    <scope>NUCLEOTIDE SEQUENCE [LARGE SCALE GENOMIC DNA]</scope>
    <source>
        <strain evidence="9">CHO K1 cell line</strain>
    </source>
</reference>
<comment type="subcellular location">
    <subcellularLocation>
        <location evidence="1">Nucleus</location>
    </subcellularLocation>
</comment>
<dbReference type="GO" id="GO:0003714">
    <property type="term" value="F:transcription corepressor activity"/>
    <property type="evidence" value="ECO:0007669"/>
    <property type="project" value="TreeGrafter"/>
</dbReference>
<dbReference type="GO" id="GO:0005634">
    <property type="term" value="C:nucleus"/>
    <property type="evidence" value="ECO:0007669"/>
    <property type="project" value="UniProtKB-SubCell"/>
</dbReference>
<dbReference type="InParanoid" id="G3ILC7"/>
<dbReference type="GO" id="GO:0005737">
    <property type="term" value="C:cytoplasm"/>
    <property type="evidence" value="ECO:0007669"/>
    <property type="project" value="TreeGrafter"/>
</dbReference>
<dbReference type="GO" id="GO:0044389">
    <property type="term" value="F:ubiquitin-like protein ligase binding"/>
    <property type="evidence" value="ECO:0007669"/>
    <property type="project" value="TreeGrafter"/>
</dbReference>
<dbReference type="InterPro" id="IPR052056">
    <property type="entry name" value="Mono-ARTD/PARP"/>
</dbReference>
<proteinExistence type="predicted"/>
<feature type="domain" description="PARP14-like eighth type I KH" evidence="7">
    <location>
        <begin position="106"/>
        <end position="169"/>
    </location>
</feature>
<dbReference type="EMBL" id="JH003989">
    <property type="protein sequence ID" value="EGW14620.1"/>
    <property type="molecule type" value="Genomic_DNA"/>
</dbReference>
<dbReference type="eggNOG" id="KOG2633">
    <property type="taxonomic scope" value="Eukaryota"/>
</dbReference>
<dbReference type="InterPro" id="IPR057049">
    <property type="entry name" value="PARP14_KH_8"/>
</dbReference>
<dbReference type="GO" id="GO:0070212">
    <property type="term" value="P:protein poly-ADP-ribosylation"/>
    <property type="evidence" value="ECO:0007669"/>
    <property type="project" value="TreeGrafter"/>
</dbReference>
<evidence type="ECO:0000256" key="1">
    <source>
        <dbReference type="ARBA" id="ARBA00004123"/>
    </source>
</evidence>
<evidence type="ECO:0000313" key="9">
    <source>
        <dbReference type="Proteomes" id="UP000001075"/>
    </source>
</evidence>
<evidence type="ECO:0000259" key="7">
    <source>
        <dbReference type="Pfam" id="PF23254"/>
    </source>
</evidence>
<dbReference type="GO" id="GO:0060335">
    <property type="term" value="P:positive regulation of type II interferon-mediated signaling pathway"/>
    <property type="evidence" value="ECO:0007669"/>
    <property type="project" value="TreeGrafter"/>
</dbReference>